<protein>
    <submittedName>
        <fullName evidence="2">Ribosylnicotinamide kinase homolog</fullName>
    </submittedName>
</protein>
<sequence length="184" mass="20684">MITTQDKDLLAKKGISEAQIAEQMACFQKGFPFLKLDAAASLEKGILAPTEEQRNEYLENWDAYRNTDRTIVKFVPASGAASRMFKDLFEFLSADYEKPTTQFEEAFFDGIGNFAFYDDLNTACLRTAGNDIPALLEEGNYKAVVAALLETAGLNYGALPKGLLKFHKYPEGHVHRLKSIWWKV</sequence>
<reference evidence="2 3" key="1">
    <citation type="journal article" date="2014" name="Genome Announc.">
        <title>Draft Genome Sequence of Bacteroides reticulotermitis Strain JCM 10512T, Isolated from the Gut of a Termite.</title>
        <authorList>
            <person name="Yuki M."/>
            <person name="Oshima K."/>
            <person name="Suda W."/>
            <person name="Sakamoto M."/>
            <person name="Iida T."/>
            <person name="Hattori M."/>
            <person name="Ohkuma M."/>
        </authorList>
    </citation>
    <scope>NUCLEOTIDE SEQUENCE [LARGE SCALE GENOMIC DNA]</scope>
    <source>
        <strain evidence="2 3">JCM 10512</strain>
    </source>
</reference>
<dbReference type="STRING" id="1445607.JCM10512_1681"/>
<dbReference type="Proteomes" id="UP000019131">
    <property type="component" value="Unassembled WGS sequence"/>
</dbReference>
<dbReference type="GO" id="GO:0016301">
    <property type="term" value="F:kinase activity"/>
    <property type="evidence" value="ECO:0007669"/>
    <property type="project" value="UniProtKB-KW"/>
</dbReference>
<comment type="caution">
    <text evidence="2">The sequence shown here is derived from an EMBL/GenBank/DDBJ whole genome shotgun (WGS) entry which is preliminary data.</text>
</comment>
<dbReference type="Pfam" id="PF14134">
    <property type="entry name" value="DUF4301"/>
    <property type="match status" value="1"/>
</dbReference>
<name>W4UR38_9BACE</name>
<accession>W4UR38</accession>
<gene>
    <name evidence="2" type="ORF">JCM10512_1681</name>
</gene>
<keyword evidence="2" id="KW-0808">Transferase</keyword>
<feature type="domain" description="DUF4301" evidence="1">
    <location>
        <begin position="4"/>
        <end position="173"/>
    </location>
</feature>
<dbReference type="AlphaFoldDB" id="W4UR38"/>
<keyword evidence="2" id="KW-0418">Kinase</keyword>
<dbReference type="InterPro" id="IPR025393">
    <property type="entry name" value="DUF4301"/>
</dbReference>
<keyword evidence="3" id="KW-1185">Reference proteome</keyword>
<evidence type="ECO:0000313" key="3">
    <source>
        <dbReference type="Proteomes" id="UP000019131"/>
    </source>
</evidence>
<organism evidence="2 3">
    <name type="scientific">Bacteroides reticulotermitis JCM 10512</name>
    <dbReference type="NCBI Taxonomy" id="1445607"/>
    <lineage>
        <taxon>Bacteria</taxon>
        <taxon>Pseudomonadati</taxon>
        <taxon>Bacteroidota</taxon>
        <taxon>Bacteroidia</taxon>
        <taxon>Bacteroidales</taxon>
        <taxon>Bacteroidaceae</taxon>
        <taxon>Bacteroides</taxon>
    </lineage>
</organism>
<evidence type="ECO:0000259" key="1">
    <source>
        <dbReference type="Pfam" id="PF14134"/>
    </source>
</evidence>
<proteinExistence type="predicted"/>
<dbReference type="EMBL" id="BAIV01000008">
    <property type="protein sequence ID" value="GAE83411.1"/>
    <property type="molecule type" value="Genomic_DNA"/>
</dbReference>
<evidence type="ECO:0000313" key="2">
    <source>
        <dbReference type="EMBL" id="GAE83411.1"/>
    </source>
</evidence>